<feature type="coiled-coil region" evidence="1">
    <location>
        <begin position="499"/>
        <end position="529"/>
    </location>
</feature>
<comment type="caution">
    <text evidence="3">The sequence shown here is derived from an EMBL/GenBank/DDBJ whole genome shotgun (WGS) entry which is preliminary data.</text>
</comment>
<evidence type="ECO:0000313" key="3">
    <source>
        <dbReference type="EMBL" id="VTT74612.1"/>
    </source>
</evidence>
<feature type="compositionally biased region" description="Basic residues" evidence="2">
    <location>
        <begin position="377"/>
        <end position="386"/>
    </location>
</feature>
<keyword evidence="1" id="KW-0175">Coiled coil</keyword>
<accession>A0A9Q9RX51</accession>
<feature type="compositionally biased region" description="Basic and acidic residues" evidence="2">
    <location>
        <begin position="16"/>
        <end position="29"/>
    </location>
</feature>
<sequence>MSNARNKRAVEPSQDEPGKKRGRPTKDRLNSLAPEDSMSRVQARQMLSRHPPLEYSSQEESSFYEGLVDWPRTYEWSDDDKAAVAEEWRRSDVRMASSNLDTPQYSSLSLLFKISLRLYRTTPIVLLSPIMGMRYQSVSTNPNASKWIMSKDFCMILSRLMVHPCWEEDIDSLALALRWAVIYRLDSRRKWFVGLDYPCPVIQRTLDNVESCKGRSSSNSYHEMHKAERERASDRGKSLSILSDILYKLGETVPKEATRPEADPEYDCLFGRCVLPVTKWDLDALVKVVNAMEFQPQWNYSVEDALSAWKAESSGAELPSRGKLSLIYELTHRSIFRYLRLHDRQRSPTSSPGEDDVIQNSDPFSSDDNGSPQNTRPPHHQSRRRTIVQSSSGEESDSVPRNTGALPLHCPHDSFVEDEYDTPMYPGGSDMSLNRPSHLESEDDDDGMVGNADGASLHSGGFPPHSTNESEGFRPHRSILTVSPPPQCPAFPAYASIREEEMLSELLELRKENKELRDDRRRVEHLVAERFKRQDEVIDQRIKDLMCQGREEQKKLMLDLKDELLETVKSELRQLRHGNEVPNQDSAVQSHERPSFPDVAGTLSGGATRSPDLGTSSLTPDE</sequence>
<dbReference type="AlphaFoldDB" id="A0A9Q9RX51"/>
<feature type="region of interest" description="Disordered" evidence="2">
    <location>
        <begin position="344"/>
        <end position="473"/>
    </location>
</feature>
<evidence type="ECO:0000256" key="1">
    <source>
        <dbReference type="SAM" id="Coils"/>
    </source>
</evidence>
<feature type="region of interest" description="Disordered" evidence="2">
    <location>
        <begin position="573"/>
        <end position="622"/>
    </location>
</feature>
<proteinExistence type="predicted"/>
<protein>
    <submittedName>
        <fullName evidence="3">Uncharacterized protein</fullName>
    </submittedName>
</protein>
<evidence type="ECO:0000313" key="4">
    <source>
        <dbReference type="Proteomes" id="UP000760494"/>
    </source>
</evidence>
<organism evidence="3 4">
    <name type="scientific">Fusarium fujikuroi</name>
    <name type="common">Bakanae and foot rot disease fungus</name>
    <name type="synonym">Gibberella fujikuroi</name>
    <dbReference type="NCBI Taxonomy" id="5127"/>
    <lineage>
        <taxon>Eukaryota</taxon>
        <taxon>Fungi</taxon>
        <taxon>Dikarya</taxon>
        <taxon>Ascomycota</taxon>
        <taxon>Pezizomycotina</taxon>
        <taxon>Sordariomycetes</taxon>
        <taxon>Hypocreomycetidae</taxon>
        <taxon>Hypocreales</taxon>
        <taxon>Nectriaceae</taxon>
        <taxon>Fusarium</taxon>
        <taxon>Fusarium fujikuroi species complex</taxon>
    </lineage>
</organism>
<evidence type="ECO:0000256" key="2">
    <source>
        <dbReference type="SAM" id="MobiDB-lite"/>
    </source>
</evidence>
<gene>
    <name evidence="3" type="ORF">C2S_1798</name>
</gene>
<dbReference type="Proteomes" id="UP000760494">
    <property type="component" value="Unassembled WGS sequence"/>
</dbReference>
<feature type="compositionally biased region" description="Polar residues" evidence="2">
    <location>
        <begin position="347"/>
        <end position="376"/>
    </location>
</feature>
<feature type="region of interest" description="Disordered" evidence="2">
    <location>
        <begin position="1"/>
        <end position="55"/>
    </location>
</feature>
<dbReference type="EMBL" id="CABFJX010000374">
    <property type="protein sequence ID" value="VTT74612.1"/>
    <property type="molecule type" value="Genomic_DNA"/>
</dbReference>
<feature type="compositionally biased region" description="Polar residues" evidence="2">
    <location>
        <begin position="613"/>
        <end position="622"/>
    </location>
</feature>
<reference evidence="3" key="1">
    <citation type="submission" date="2019-05" db="EMBL/GenBank/DDBJ databases">
        <authorList>
            <person name="Piombo E."/>
        </authorList>
    </citation>
    <scope>NUCLEOTIDE SEQUENCE</scope>
    <source>
        <strain evidence="3">C2S</strain>
    </source>
</reference>
<name>A0A9Q9RX51_FUSFU</name>